<keyword evidence="1" id="KW-0175">Coiled coil</keyword>
<evidence type="ECO:0000313" key="4">
    <source>
        <dbReference type="EMBL" id="MFG6464019.1"/>
    </source>
</evidence>
<dbReference type="RefSeq" id="WP_394513282.1">
    <property type="nucleotide sequence ID" value="NZ_JBIGHX010000008.1"/>
</dbReference>
<dbReference type="Proteomes" id="UP001606302">
    <property type="component" value="Unassembled WGS sequence"/>
</dbReference>
<feature type="transmembrane region" description="Helical" evidence="3">
    <location>
        <begin position="306"/>
        <end position="327"/>
    </location>
</feature>
<accession>A0ABW7GQD3</accession>
<keyword evidence="3" id="KW-0812">Transmembrane</keyword>
<evidence type="ECO:0008006" key="6">
    <source>
        <dbReference type="Google" id="ProtNLM"/>
    </source>
</evidence>
<comment type="caution">
    <text evidence="4">The sequence shown here is derived from an EMBL/GenBank/DDBJ whole genome shotgun (WGS) entry which is preliminary data.</text>
</comment>
<evidence type="ECO:0000256" key="2">
    <source>
        <dbReference type="SAM" id="MobiDB-lite"/>
    </source>
</evidence>
<keyword evidence="3" id="KW-1133">Transmembrane helix</keyword>
<feature type="coiled-coil region" evidence="1">
    <location>
        <begin position="329"/>
        <end position="378"/>
    </location>
</feature>
<proteinExistence type="predicted"/>
<organism evidence="4 5">
    <name type="scientific">Pelomonas lactea</name>
    <dbReference type="NCBI Taxonomy" id="3299030"/>
    <lineage>
        <taxon>Bacteria</taxon>
        <taxon>Pseudomonadati</taxon>
        <taxon>Pseudomonadota</taxon>
        <taxon>Betaproteobacteria</taxon>
        <taxon>Burkholderiales</taxon>
        <taxon>Sphaerotilaceae</taxon>
        <taxon>Roseateles</taxon>
    </lineage>
</organism>
<reference evidence="4 5" key="1">
    <citation type="submission" date="2024-08" db="EMBL/GenBank/DDBJ databases">
        <authorList>
            <person name="Lu H."/>
        </authorList>
    </citation>
    <scope>NUCLEOTIDE SEQUENCE [LARGE SCALE GENOMIC DNA]</scope>
    <source>
        <strain evidence="4 5">DXS20W</strain>
    </source>
</reference>
<feature type="region of interest" description="Disordered" evidence="2">
    <location>
        <begin position="1"/>
        <end position="27"/>
    </location>
</feature>
<sequence length="405" mass="43679">MTDQQASDSTSPSTPEAPRTPGGVAVETSIGPLSAHALKMRDMDVLGPYADGAQDPEKMRGLGEALVKRLVRTQPDDGSSVLTAEMYERLSSEDVDALARGVAEACRVGPLVGEASPLEELGAAVLKKINDGMASIQGTIQKSFSTLSESVRSALGDSLSGLSVMRNALKESSAMGAVRKALDDQERIQRLMRGSSIHTGYGSSIAESLAERVNVPAFEARPPFELAEIKLPPFEETPMGRAAIASEESARQLREVAGFMGGMADELAKLHMLFLTEVIPQWKSDLEESAAATNTTLRQAERGIFWAKWALGASVFFTILMTCWQLWVARAYKLENDAQQDRMELLMTEQLAESKKANQRLAEDAKQMRESLDRMAATTAAAVAAAVSAQKSSAQARLAESVTRR</sequence>
<name>A0ABW7GQD3_9BURK</name>
<protein>
    <recommendedName>
        <fullName evidence="6">Toxic anion resistance protein</fullName>
    </recommendedName>
</protein>
<evidence type="ECO:0000256" key="3">
    <source>
        <dbReference type="SAM" id="Phobius"/>
    </source>
</evidence>
<feature type="compositionally biased region" description="Polar residues" evidence="2">
    <location>
        <begin position="1"/>
        <end position="14"/>
    </location>
</feature>
<evidence type="ECO:0000313" key="5">
    <source>
        <dbReference type="Proteomes" id="UP001606302"/>
    </source>
</evidence>
<gene>
    <name evidence="4" type="ORF">ACG04Q_20775</name>
</gene>
<evidence type="ECO:0000256" key="1">
    <source>
        <dbReference type="SAM" id="Coils"/>
    </source>
</evidence>
<dbReference type="EMBL" id="JBIGHX010000008">
    <property type="protein sequence ID" value="MFG6464019.1"/>
    <property type="molecule type" value="Genomic_DNA"/>
</dbReference>
<keyword evidence="5" id="KW-1185">Reference proteome</keyword>
<keyword evidence="3" id="KW-0472">Membrane</keyword>